<dbReference type="Pfam" id="PF00534">
    <property type="entry name" value="Glycos_transf_1"/>
    <property type="match status" value="1"/>
</dbReference>
<dbReference type="SUPFAM" id="SSF53756">
    <property type="entry name" value="UDP-Glycosyltransferase/glycogen phosphorylase"/>
    <property type="match status" value="1"/>
</dbReference>
<dbReference type="Proteomes" id="UP000230729">
    <property type="component" value="Unassembled WGS sequence"/>
</dbReference>
<comment type="caution">
    <text evidence="5">The sequence shown here is derived from an EMBL/GenBank/DDBJ whole genome shotgun (WGS) entry which is preliminary data.</text>
</comment>
<dbReference type="EMBL" id="PCSD01000119">
    <property type="protein sequence ID" value="PIP33324.1"/>
    <property type="molecule type" value="Genomic_DNA"/>
</dbReference>
<keyword evidence="1" id="KW-0808">Transferase</keyword>
<feature type="region of interest" description="Disordered" evidence="2">
    <location>
        <begin position="207"/>
        <end position="226"/>
    </location>
</feature>
<evidence type="ECO:0000259" key="4">
    <source>
        <dbReference type="Pfam" id="PF13439"/>
    </source>
</evidence>
<evidence type="ECO:0000313" key="5">
    <source>
        <dbReference type="EMBL" id="PIP33324.1"/>
    </source>
</evidence>
<dbReference type="InterPro" id="IPR028098">
    <property type="entry name" value="Glyco_trans_4-like_N"/>
</dbReference>
<evidence type="ECO:0000313" key="6">
    <source>
        <dbReference type="Proteomes" id="UP000230729"/>
    </source>
</evidence>
<dbReference type="InterPro" id="IPR001296">
    <property type="entry name" value="Glyco_trans_1"/>
</dbReference>
<evidence type="ECO:0000259" key="3">
    <source>
        <dbReference type="Pfam" id="PF00534"/>
    </source>
</evidence>
<sequence>AKYCATTISAQNIAQRQFPRKILRGYNFLHMIIGFDARPLQDRYYSGVAEYTAALARALLQLDRTNKYIFFYNSFLSSDFGWPGAGYANAGQIRGRWPNKLLHYGLWPLLGRPRLDRKTGADVFFAPHINFLRLSKKTKLVLTVHDLSFCRFPEFFSRRQNFWHRAINLPRLLGRADRIVAISQSTKNDLRELFNVPEQKIRVIYSGLDYPPDSQPPASREDDDGFRRRLGLPKKYLLYLGTIEPRKNIANLLVAFNIFRQQRDGRDYDLVLAGRFGFGSQKIISAWRRNPARDRIKFLGYVRPADKAGLYRLADLFVYPSRYEGFGFPPLEAMAAGTPVLTSPNSSLPEVCGEAAWYADPDSPEDLAAGLTAVLSDPGLASTLRAKGFAQAARFSWSVAACSYRSLFQEVAD</sequence>
<dbReference type="FunFam" id="3.40.50.2000:FF:000119">
    <property type="entry name" value="Glycosyl transferase group 1"/>
    <property type="match status" value="1"/>
</dbReference>
<proteinExistence type="predicted"/>
<gene>
    <name evidence="5" type="ORF">COX22_04975</name>
</gene>
<feature type="domain" description="Glycosyltransferase subfamily 4-like N-terminal" evidence="4">
    <location>
        <begin position="46"/>
        <end position="209"/>
    </location>
</feature>
<feature type="domain" description="Glycosyl transferase family 1" evidence="3">
    <location>
        <begin position="233"/>
        <end position="387"/>
    </location>
</feature>
<evidence type="ECO:0000256" key="2">
    <source>
        <dbReference type="SAM" id="MobiDB-lite"/>
    </source>
</evidence>
<accession>A0A2G9ZJH7</accession>
<evidence type="ECO:0000256" key="1">
    <source>
        <dbReference type="ARBA" id="ARBA00022679"/>
    </source>
</evidence>
<evidence type="ECO:0008006" key="7">
    <source>
        <dbReference type="Google" id="ProtNLM"/>
    </source>
</evidence>
<feature type="non-terminal residue" evidence="5">
    <location>
        <position position="1"/>
    </location>
</feature>
<organism evidence="5 6">
    <name type="scientific">Candidatus Falkowbacteria bacterium CG23_combo_of_CG06-09_8_20_14_all_49_15</name>
    <dbReference type="NCBI Taxonomy" id="1974572"/>
    <lineage>
        <taxon>Bacteria</taxon>
        <taxon>Candidatus Falkowiibacteriota</taxon>
    </lineage>
</organism>
<name>A0A2G9ZJH7_9BACT</name>
<dbReference type="Gene3D" id="3.40.50.2000">
    <property type="entry name" value="Glycogen Phosphorylase B"/>
    <property type="match status" value="2"/>
</dbReference>
<dbReference type="PANTHER" id="PTHR46401:SF2">
    <property type="entry name" value="GLYCOSYLTRANSFERASE WBBK-RELATED"/>
    <property type="match status" value="1"/>
</dbReference>
<reference evidence="5 6" key="1">
    <citation type="submission" date="2017-09" db="EMBL/GenBank/DDBJ databases">
        <title>Depth-based differentiation of microbial function through sediment-hosted aquifers and enrichment of novel symbionts in the deep terrestrial subsurface.</title>
        <authorList>
            <person name="Probst A.J."/>
            <person name="Ladd B."/>
            <person name="Jarett J.K."/>
            <person name="Geller-Mcgrath D.E."/>
            <person name="Sieber C.M."/>
            <person name="Emerson J.B."/>
            <person name="Anantharaman K."/>
            <person name="Thomas B.C."/>
            <person name="Malmstrom R."/>
            <person name="Stieglmeier M."/>
            <person name="Klingl A."/>
            <person name="Woyke T."/>
            <person name="Ryan C.M."/>
            <person name="Banfield J.F."/>
        </authorList>
    </citation>
    <scope>NUCLEOTIDE SEQUENCE [LARGE SCALE GENOMIC DNA]</scope>
    <source>
        <strain evidence="5">CG23_combo_of_CG06-09_8_20_14_all_49_15</strain>
    </source>
</reference>
<dbReference type="CDD" id="cd03809">
    <property type="entry name" value="GT4_MtfB-like"/>
    <property type="match status" value="1"/>
</dbReference>
<dbReference type="GO" id="GO:0016757">
    <property type="term" value="F:glycosyltransferase activity"/>
    <property type="evidence" value="ECO:0007669"/>
    <property type="project" value="InterPro"/>
</dbReference>
<dbReference type="PANTHER" id="PTHR46401">
    <property type="entry name" value="GLYCOSYLTRANSFERASE WBBK-RELATED"/>
    <property type="match status" value="1"/>
</dbReference>
<dbReference type="AlphaFoldDB" id="A0A2G9ZJH7"/>
<dbReference type="Pfam" id="PF13439">
    <property type="entry name" value="Glyco_transf_4"/>
    <property type="match status" value="1"/>
</dbReference>
<protein>
    <recommendedName>
        <fullName evidence="7">Glycosyltransferase family 1 protein</fullName>
    </recommendedName>
</protein>